<dbReference type="InParanoid" id="A0A1J7J8Y0"/>
<keyword evidence="5" id="KW-0539">Nucleus</keyword>
<evidence type="ECO:0000256" key="2">
    <source>
        <dbReference type="ARBA" id="ARBA00022723"/>
    </source>
</evidence>
<feature type="compositionally biased region" description="Low complexity" evidence="6">
    <location>
        <begin position="99"/>
        <end position="114"/>
    </location>
</feature>
<dbReference type="InterPro" id="IPR036864">
    <property type="entry name" value="Zn2-C6_fun-type_DNA-bd_sf"/>
</dbReference>
<dbReference type="SUPFAM" id="SSF57701">
    <property type="entry name" value="Zn2/Cys6 DNA-binding domain"/>
    <property type="match status" value="1"/>
</dbReference>
<dbReference type="PROSITE" id="PS50048">
    <property type="entry name" value="ZN2_CY6_FUNGAL_2"/>
    <property type="match status" value="1"/>
</dbReference>
<dbReference type="InterPro" id="IPR050815">
    <property type="entry name" value="TF_fung"/>
</dbReference>
<keyword evidence="9" id="KW-1185">Reference proteome</keyword>
<evidence type="ECO:0000256" key="4">
    <source>
        <dbReference type="ARBA" id="ARBA00023163"/>
    </source>
</evidence>
<dbReference type="GO" id="GO:0005634">
    <property type="term" value="C:nucleus"/>
    <property type="evidence" value="ECO:0007669"/>
    <property type="project" value="UniProtKB-SubCell"/>
</dbReference>
<evidence type="ECO:0000256" key="1">
    <source>
        <dbReference type="ARBA" id="ARBA00004123"/>
    </source>
</evidence>
<keyword evidence="2" id="KW-0479">Metal-binding</keyword>
<dbReference type="PANTHER" id="PTHR47338:SF20">
    <property type="entry name" value="ZN(II)2CYS6 TRANSCRIPTION FACTOR (EUROFUNG)"/>
    <property type="match status" value="1"/>
</dbReference>
<dbReference type="PANTHER" id="PTHR47338">
    <property type="entry name" value="ZN(II)2CYS6 TRANSCRIPTION FACTOR (EUROFUNG)-RELATED"/>
    <property type="match status" value="1"/>
</dbReference>
<dbReference type="Gene3D" id="4.10.240.10">
    <property type="entry name" value="Zn(2)-C6 fungal-type DNA-binding domain"/>
    <property type="match status" value="1"/>
</dbReference>
<dbReference type="GO" id="GO:0000981">
    <property type="term" value="F:DNA-binding transcription factor activity, RNA polymerase II-specific"/>
    <property type="evidence" value="ECO:0007669"/>
    <property type="project" value="InterPro"/>
</dbReference>
<evidence type="ECO:0000256" key="5">
    <source>
        <dbReference type="ARBA" id="ARBA00023242"/>
    </source>
</evidence>
<name>A0A1J7J8Y0_9PEZI</name>
<gene>
    <name evidence="8" type="ORF">CONLIGDRAFT_637213</name>
</gene>
<dbReference type="InterPro" id="IPR001138">
    <property type="entry name" value="Zn2Cys6_DnaBD"/>
</dbReference>
<dbReference type="Proteomes" id="UP000182658">
    <property type="component" value="Unassembled WGS sequence"/>
</dbReference>
<evidence type="ECO:0000313" key="9">
    <source>
        <dbReference type="Proteomes" id="UP000182658"/>
    </source>
</evidence>
<dbReference type="AlphaFoldDB" id="A0A1J7J8Y0"/>
<evidence type="ECO:0000313" key="8">
    <source>
        <dbReference type="EMBL" id="OIW23978.1"/>
    </source>
</evidence>
<proteinExistence type="predicted"/>
<dbReference type="OrthoDB" id="3862662at2759"/>
<dbReference type="Pfam" id="PF00172">
    <property type="entry name" value="Zn_clus"/>
    <property type="match status" value="1"/>
</dbReference>
<keyword evidence="4" id="KW-0804">Transcription</keyword>
<dbReference type="EMBL" id="KV875105">
    <property type="protein sequence ID" value="OIW23978.1"/>
    <property type="molecule type" value="Genomic_DNA"/>
</dbReference>
<dbReference type="PROSITE" id="PS00463">
    <property type="entry name" value="ZN2_CY6_FUNGAL_1"/>
    <property type="match status" value="1"/>
</dbReference>
<feature type="domain" description="Zn(2)-C6 fungal-type" evidence="7">
    <location>
        <begin position="30"/>
        <end position="60"/>
    </location>
</feature>
<reference evidence="8 9" key="1">
    <citation type="submission" date="2016-10" db="EMBL/GenBank/DDBJ databases">
        <title>Draft genome sequence of Coniochaeta ligniaria NRRL30616, a lignocellulolytic fungus for bioabatement of inhibitors in plant biomass hydrolysates.</title>
        <authorList>
            <consortium name="DOE Joint Genome Institute"/>
            <person name="Jimenez D.J."/>
            <person name="Hector R.E."/>
            <person name="Riley R."/>
            <person name="Sun H."/>
            <person name="Grigoriev I.V."/>
            <person name="Van Elsas J.D."/>
            <person name="Nichols N.N."/>
        </authorList>
    </citation>
    <scope>NUCLEOTIDE SEQUENCE [LARGE SCALE GENOMIC DNA]</scope>
    <source>
        <strain evidence="8 9">NRRL 30616</strain>
    </source>
</reference>
<evidence type="ECO:0000256" key="3">
    <source>
        <dbReference type="ARBA" id="ARBA00023015"/>
    </source>
</evidence>
<dbReference type="CDD" id="cd12148">
    <property type="entry name" value="fungal_TF_MHR"/>
    <property type="match status" value="1"/>
</dbReference>
<dbReference type="CDD" id="cd00067">
    <property type="entry name" value="GAL4"/>
    <property type="match status" value="1"/>
</dbReference>
<dbReference type="STRING" id="1408157.A0A1J7J8Y0"/>
<sequence>MPPITYFPSQEDTEMSTGTAIASSAKAAQACVPCRKQKRKCDKGLPACGLCSRMGRLCDYTDVQQAPTVEDLMSMQMKIVELEQRLNQKEQNRGSSVASPSGNTNSTGGTPGPSASFMNAVNEKPPVWMPTQSKFPSAMFLDIDCFIYASLPVPKPAAEIPMDVLEILSNANALQQAVTDYFNTIHCWFPIISKKRMNMGHPLFEGGSDLAMLFLAMKLVSSQPVNGVASADSHLYVASKKFLAVLEASGTISIMYLQAMILVAIYEFGHSIYPAAWMTIGACSRYAEMLRLPSYKDSVVILGQAVSCFPLFAVTNGRTVTDLATSKPGPS</sequence>
<comment type="subcellular location">
    <subcellularLocation>
        <location evidence="1">Nucleus</location>
    </subcellularLocation>
</comment>
<feature type="region of interest" description="Disordered" evidence="6">
    <location>
        <begin position="87"/>
        <end position="119"/>
    </location>
</feature>
<evidence type="ECO:0000259" key="7">
    <source>
        <dbReference type="PROSITE" id="PS50048"/>
    </source>
</evidence>
<dbReference type="SMART" id="SM00066">
    <property type="entry name" value="GAL4"/>
    <property type="match status" value="1"/>
</dbReference>
<organism evidence="8 9">
    <name type="scientific">Coniochaeta ligniaria NRRL 30616</name>
    <dbReference type="NCBI Taxonomy" id="1408157"/>
    <lineage>
        <taxon>Eukaryota</taxon>
        <taxon>Fungi</taxon>
        <taxon>Dikarya</taxon>
        <taxon>Ascomycota</taxon>
        <taxon>Pezizomycotina</taxon>
        <taxon>Sordariomycetes</taxon>
        <taxon>Sordariomycetidae</taxon>
        <taxon>Coniochaetales</taxon>
        <taxon>Coniochaetaceae</taxon>
        <taxon>Coniochaeta</taxon>
    </lineage>
</organism>
<keyword evidence="3" id="KW-0805">Transcription regulation</keyword>
<dbReference type="GO" id="GO:0008270">
    <property type="term" value="F:zinc ion binding"/>
    <property type="evidence" value="ECO:0007669"/>
    <property type="project" value="InterPro"/>
</dbReference>
<protein>
    <recommendedName>
        <fullName evidence="7">Zn(2)-C6 fungal-type domain-containing protein</fullName>
    </recommendedName>
</protein>
<evidence type="ECO:0000256" key="6">
    <source>
        <dbReference type="SAM" id="MobiDB-lite"/>
    </source>
</evidence>
<accession>A0A1J7J8Y0</accession>